<proteinExistence type="predicted"/>
<reference evidence="1 2" key="1">
    <citation type="submission" date="2016-02" db="EMBL/GenBank/DDBJ databases">
        <title>Genome analysis of coral dinoflagellate symbionts highlights evolutionary adaptations to a symbiotic lifestyle.</title>
        <authorList>
            <person name="Aranda M."/>
            <person name="Li Y."/>
            <person name="Liew Y.J."/>
            <person name="Baumgarten S."/>
            <person name="Simakov O."/>
            <person name="Wilson M."/>
            <person name="Piel J."/>
            <person name="Ashoor H."/>
            <person name="Bougouffa S."/>
            <person name="Bajic V.B."/>
            <person name="Ryu T."/>
            <person name="Ravasi T."/>
            <person name="Bayer T."/>
            <person name="Micklem G."/>
            <person name="Kim H."/>
            <person name="Bhak J."/>
            <person name="Lajeunesse T.C."/>
            <person name="Voolstra C.R."/>
        </authorList>
    </citation>
    <scope>NUCLEOTIDE SEQUENCE [LARGE SCALE GENOMIC DNA]</scope>
    <source>
        <strain evidence="1 2">CCMP2467</strain>
    </source>
</reference>
<evidence type="ECO:0000313" key="1">
    <source>
        <dbReference type="EMBL" id="OLP75163.1"/>
    </source>
</evidence>
<name>A0A1Q9BWT4_SYMMI</name>
<dbReference type="EMBL" id="LSRX01002734">
    <property type="protein sequence ID" value="OLP75163.1"/>
    <property type="molecule type" value="Genomic_DNA"/>
</dbReference>
<organism evidence="1 2">
    <name type="scientific">Symbiodinium microadriaticum</name>
    <name type="common">Dinoflagellate</name>
    <name type="synonym">Zooxanthella microadriatica</name>
    <dbReference type="NCBI Taxonomy" id="2951"/>
    <lineage>
        <taxon>Eukaryota</taxon>
        <taxon>Sar</taxon>
        <taxon>Alveolata</taxon>
        <taxon>Dinophyceae</taxon>
        <taxon>Suessiales</taxon>
        <taxon>Symbiodiniaceae</taxon>
        <taxon>Symbiodinium</taxon>
    </lineage>
</organism>
<protein>
    <submittedName>
        <fullName evidence="1">Uncharacterized protein</fullName>
    </submittedName>
</protein>
<accession>A0A1Q9BWT4</accession>
<gene>
    <name evidence="1" type="ORF">AK812_SmicGene45085</name>
</gene>
<sequence>AELLIIEDAQKDARLALNPFVVGPPHFRFYAGAPLVGSRGERTSPAVWAENT</sequence>
<dbReference type="Proteomes" id="UP000186817">
    <property type="component" value="Unassembled WGS sequence"/>
</dbReference>
<keyword evidence="2" id="KW-1185">Reference proteome</keyword>
<evidence type="ECO:0000313" key="2">
    <source>
        <dbReference type="Proteomes" id="UP000186817"/>
    </source>
</evidence>
<comment type="caution">
    <text evidence="1">The sequence shown here is derived from an EMBL/GenBank/DDBJ whole genome shotgun (WGS) entry which is preliminary data.</text>
</comment>
<dbReference type="AlphaFoldDB" id="A0A1Q9BWT4"/>
<dbReference type="OrthoDB" id="303614at2759"/>
<feature type="non-terminal residue" evidence="1">
    <location>
        <position position="1"/>
    </location>
</feature>